<feature type="compositionally biased region" description="Basic and acidic residues" evidence="1">
    <location>
        <begin position="34"/>
        <end position="46"/>
    </location>
</feature>
<reference evidence="2" key="1">
    <citation type="journal article" date="2020" name="Microb. Genom.">
        <title>Genetic diversity of clinical and environmental Mucorales isolates obtained from an investigation of mucormycosis cases among solid organ transplant recipients.</title>
        <authorList>
            <person name="Nguyen M.H."/>
            <person name="Kaul D."/>
            <person name="Muto C."/>
            <person name="Cheng S.J."/>
            <person name="Richter R.A."/>
            <person name="Bruno V.M."/>
            <person name="Liu G."/>
            <person name="Beyhan S."/>
            <person name="Sundermann A.J."/>
            <person name="Mounaud S."/>
            <person name="Pasculle A.W."/>
            <person name="Nierman W.C."/>
            <person name="Driscoll E."/>
            <person name="Cumbie R."/>
            <person name="Clancy C.J."/>
            <person name="Dupont C.L."/>
        </authorList>
    </citation>
    <scope>NUCLEOTIDE SEQUENCE</scope>
    <source>
        <strain evidence="2">GL11</strain>
    </source>
</reference>
<feature type="region of interest" description="Disordered" evidence="1">
    <location>
        <begin position="31"/>
        <end position="64"/>
    </location>
</feature>
<evidence type="ECO:0000313" key="2">
    <source>
        <dbReference type="EMBL" id="KAG1315615.1"/>
    </source>
</evidence>
<dbReference type="OrthoDB" id="2287714at2759"/>
<accession>A0A9P6XJZ5</accession>
<dbReference type="EMBL" id="JAANQT010000032">
    <property type="protein sequence ID" value="KAG1315615.1"/>
    <property type="molecule type" value="Genomic_DNA"/>
</dbReference>
<sequence>MKKHLPVSLNDINKFLNLTFYKHFIEGDAGEQTTDEKHDNTQKNQDDNSSSVSTPLPAPDSNKLPGSINISDTFNNNGLLHISILGISFVDNNIVDVKLVLSYKLMLHTEWTNHNSPSLSNGDHLADVNNSSQLAQANISWSDVVARGNRKKAFVAVSPAQPGQHPAPSDGSESYIYNSADVNPQICHFSFSNNLFEKVTDAYKATEHHLGKADGFRNLSKYKTRRSAQLILVALFRQAEVSRKTLSEGFVYNNMTFKATPSMVHAERSLVHLQLILLHIPSKATFLEDLLSSLKYYGKVCQVKQLLREGYFEGIVQRDGNKTGCAMDVVKMDIQDGFDIQASTISVSNAVHSTSATELKTASLVLQTEQVFLDELCEALDAESPVDMEPDQTRKLDGP</sequence>
<dbReference type="AlphaFoldDB" id="A0A9P6XJZ5"/>
<dbReference type="Proteomes" id="UP000716291">
    <property type="component" value="Unassembled WGS sequence"/>
</dbReference>
<keyword evidence="3" id="KW-1185">Reference proteome</keyword>
<evidence type="ECO:0000256" key="1">
    <source>
        <dbReference type="SAM" id="MobiDB-lite"/>
    </source>
</evidence>
<evidence type="ECO:0000313" key="3">
    <source>
        <dbReference type="Proteomes" id="UP000716291"/>
    </source>
</evidence>
<proteinExistence type="predicted"/>
<gene>
    <name evidence="2" type="ORF">G6F64_000525</name>
</gene>
<organism evidence="2 3">
    <name type="scientific">Rhizopus oryzae</name>
    <name type="common">Mucormycosis agent</name>
    <name type="synonym">Rhizopus arrhizus var. delemar</name>
    <dbReference type="NCBI Taxonomy" id="64495"/>
    <lineage>
        <taxon>Eukaryota</taxon>
        <taxon>Fungi</taxon>
        <taxon>Fungi incertae sedis</taxon>
        <taxon>Mucoromycota</taxon>
        <taxon>Mucoromycotina</taxon>
        <taxon>Mucoromycetes</taxon>
        <taxon>Mucorales</taxon>
        <taxon>Mucorineae</taxon>
        <taxon>Rhizopodaceae</taxon>
        <taxon>Rhizopus</taxon>
    </lineage>
</organism>
<protein>
    <submittedName>
        <fullName evidence="2">Uncharacterized protein</fullName>
    </submittedName>
</protein>
<name>A0A9P6XJZ5_RHIOR</name>
<comment type="caution">
    <text evidence="2">The sequence shown here is derived from an EMBL/GenBank/DDBJ whole genome shotgun (WGS) entry which is preliminary data.</text>
</comment>